<protein>
    <submittedName>
        <fullName evidence="9">PTS sugar transporter subunit IIB</fullName>
    </submittedName>
</protein>
<evidence type="ECO:0000256" key="6">
    <source>
        <dbReference type="ARBA" id="ARBA00022683"/>
    </source>
</evidence>
<evidence type="ECO:0000256" key="1">
    <source>
        <dbReference type="ARBA" id="ARBA00004496"/>
    </source>
</evidence>
<comment type="subcellular location">
    <subcellularLocation>
        <location evidence="1">Cytoplasm</location>
    </subcellularLocation>
</comment>
<proteinExistence type="predicted"/>
<evidence type="ECO:0000259" key="8">
    <source>
        <dbReference type="PROSITE" id="PS51101"/>
    </source>
</evidence>
<gene>
    <name evidence="9" type="ORF">MOO47_03310</name>
</gene>
<evidence type="ECO:0000256" key="3">
    <source>
        <dbReference type="ARBA" id="ARBA00022490"/>
    </source>
</evidence>
<sequence>MIKFVRIDHRLLHGQVLFSWTKSQNIARIIVIDDEAATDDLKKMTMKLSKPADIKLSVFTIEQARERITKINGVSENTMVIFGNVATAAAITPLLSDVKAVNYGGIPKRPDTQKFSNFIFLTAPEVEQSRALKEAGLDLYMQQVPTSHRESLTALL</sequence>
<evidence type="ECO:0000313" key="9">
    <source>
        <dbReference type="EMBL" id="UQS84193.1"/>
    </source>
</evidence>
<evidence type="ECO:0000256" key="5">
    <source>
        <dbReference type="ARBA" id="ARBA00022679"/>
    </source>
</evidence>
<keyword evidence="10" id="KW-1185">Reference proteome</keyword>
<keyword evidence="7" id="KW-0418">Kinase</keyword>
<dbReference type="InterPro" id="IPR036667">
    <property type="entry name" value="PTS_IIB_sorbose-sp_sf"/>
</dbReference>
<dbReference type="Gene3D" id="3.40.35.10">
    <property type="entry name" value="Phosphotransferase system, sorbose subfamily IIB component"/>
    <property type="match status" value="1"/>
</dbReference>
<evidence type="ECO:0000313" key="10">
    <source>
        <dbReference type="Proteomes" id="UP000831947"/>
    </source>
</evidence>
<dbReference type="PROSITE" id="PS51101">
    <property type="entry name" value="PTS_EIIB_TYPE_4"/>
    <property type="match status" value="1"/>
</dbReference>
<dbReference type="Pfam" id="PF03830">
    <property type="entry name" value="PTSIIB_sorb"/>
    <property type="match status" value="1"/>
</dbReference>
<dbReference type="SUPFAM" id="SSF52728">
    <property type="entry name" value="PTS IIb component"/>
    <property type="match status" value="1"/>
</dbReference>
<evidence type="ECO:0000256" key="4">
    <source>
        <dbReference type="ARBA" id="ARBA00022597"/>
    </source>
</evidence>
<evidence type="ECO:0000256" key="2">
    <source>
        <dbReference type="ARBA" id="ARBA00022448"/>
    </source>
</evidence>
<name>A0ABY4PEH6_9LACO</name>
<keyword evidence="5" id="KW-0808">Transferase</keyword>
<keyword evidence="2" id="KW-0813">Transport</keyword>
<dbReference type="InterPro" id="IPR004720">
    <property type="entry name" value="PTS_IIB_sorbose-sp"/>
</dbReference>
<keyword evidence="4 9" id="KW-0762">Sugar transport</keyword>
<organism evidence="9 10">
    <name type="scientific">Bombilactobacillus thymidiniphilus</name>
    <dbReference type="NCBI Taxonomy" id="2923363"/>
    <lineage>
        <taxon>Bacteria</taxon>
        <taxon>Bacillati</taxon>
        <taxon>Bacillota</taxon>
        <taxon>Bacilli</taxon>
        <taxon>Lactobacillales</taxon>
        <taxon>Lactobacillaceae</taxon>
        <taxon>Bombilactobacillus</taxon>
    </lineage>
</organism>
<evidence type="ECO:0000256" key="7">
    <source>
        <dbReference type="ARBA" id="ARBA00022777"/>
    </source>
</evidence>
<accession>A0ABY4PEH6</accession>
<dbReference type="Proteomes" id="UP000831947">
    <property type="component" value="Chromosome"/>
</dbReference>
<keyword evidence="6" id="KW-0598">Phosphotransferase system</keyword>
<dbReference type="EMBL" id="CP093365">
    <property type="protein sequence ID" value="UQS84193.1"/>
    <property type="molecule type" value="Genomic_DNA"/>
</dbReference>
<keyword evidence="3" id="KW-0963">Cytoplasm</keyword>
<dbReference type="RefSeq" id="WP_249513377.1">
    <property type="nucleotide sequence ID" value="NZ_CP093365.1"/>
</dbReference>
<feature type="domain" description="PTS EIIB type-4" evidence="8">
    <location>
        <begin position="1"/>
        <end position="156"/>
    </location>
</feature>
<reference evidence="9 10" key="1">
    <citation type="journal article" date="2022" name="Int. J. Syst. Evol. Microbiol.">
        <title>Apilactobacillus apisilvae sp. nov., Nicolia spurrieriana gen. nov. sp. nov., Bombilactobacillus folatiphilus sp. nov. and Bombilactobacillus thymidiniphilus sp. nov., four new lactic acid bacterial isolates from stingless bees Tetragonula carbonaria and Austroplebeia australis.</title>
        <authorList>
            <person name="Oliphant S.A."/>
            <person name="Watson-Haigh N.S."/>
            <person name="Sumby K.M."/>
            <person name="Gardner J."/>
            <person name="Groom S."/>
            <person name="Jiranek V."/>
        </authorList>
    </citation>
    <scope>NUCLEOTIDE SEQUENCE [LARGE SCALE GENOMIC DNA]</scope>
    <source>
        <strain evidence="9 10">SG4_A1</strain>
    </source>
</reference>